<dbReference type="Proteomes" id="UP000030645">
    <property type="component" value="Unassembled WGS sequence"/>
</dbReference>
<sequence>MQQIQVNKEIKSTQQIKQSRSQNLLTGFGQRTGYIPGTQCAESDLIARIQITHSKCLSKTD</sequence>
<dbReference type="AlphaFoldDB" id="W9RP71"/>
<dbReference type="EMBL" id="KE344484">
    <property type="protein sequence ID" value="EXB63272.1"/>
    <property type="molecule type" value="Genomic_DNA"/>
</dbReference>
<proteinExistence type="predicted"/>
<name>W9RP71_9ROSA</name>
<evidence type="ECO:0000313" key="2">
    <source>
        <dbReference type="Proteomes" id="UP000030645"/>
    </source>
</evidence>
<evidence type="ECO:0000313" key="1">
    <source>
        <dbReference type="EMBL" id="EXB63272.1"/>
    </source>
</evidence>
<accession>W9RP71</accession>
<gene>
    <name evidence="1" type="ORF">L484_012462</name>
</gene>
<keyword evidence="2" id="KW-1185">Reference proteome</keyword>
<protein>
    <submittedName>
        <fullName evidence="1">Uncharacterized protein</fullName>
    </submittedName>
</protein>
<reference evidence="2" key="1">
    <citation type="submission" date="2013-01" db="EMBL/GenBank/DDBJ databases">
        <title>Draft Genome Sequence of a Mulberry Tree, Morus notabilis C.K. Schneid.</title>
        <authorList>
            <person name="He N."/>
            <person name="Zhao S."/>
        </authorList>
    </citation>
    <scope>NUCLEOTIDE SEQUENCE</scope>
</reference>
<organism evidence="1 2">
    <name type="scientific">Morus notabilis</name>
    <dbReference type="NCBI Taxonomy" id="981085"/>
    <lineage>
        <taxon>Eukaryota</taxon>
        <taxon>Viridiplantae</taxon>
        <taxon>Streptophyta</taxon>
        <taxon>Embryophyta</taxon>
        <taxon>Tracheophyta</taxon>
        <taxon>Spermatophyta</taxon>
        <taxon>Magnoliopsida</taxon>
        <taxon>eudicotyledons</taxon>
        <taxon>Gunneridae</taxon>
        <taxon>Pentapetalae</taxon>
        <taxon>rosids</taxon>
        <taxon>fabids</taxon>
        <taxon>Rosales</taxon>
        <taxon>Moraceae</taxon>
        <taxon>Moreae</taxon>
        <taxon>Morus</taxon>
    </lineage>
</organism>